<accession>A0A545TNC8</accession>
<dbReference type="Pfam" id="PF13409">
    <property type="entry name" value="GST_N_2"/>
    <property type="match status" value="1"/>
</dbReference>
<evidence type="ECO:0000313" key="4">
    <source>
        <dbReference type="Proteomes" id="UP000319732"/>
    </source>
</evidence>
<dbReference type="CDD" id="cd03188">
    <property type="entry name" value="GST_C_Beta"/>
    <property type="match status" value="1"/>
</dbReference>
<keyword evidence="4" id="KW-1185">Reference proteome</keyword>
<protein>
    <submittedName>
        <fullName evidence="3">Glutathione transferase GstA</fullName>
    </submittedName>
</protein>
<dbReference type="EMBL" id="VHSG01000012">
    <property type="protein sequence ID" value="TQV78724.1"/>
    <property type="molecule type" value="Genomic_DNA"/>
</dbReference>
<keyword evidence="3" id="KW-0808">Transferase</keyword>
<dbReference type="SUPFAM" id="SSF52833">
    <property type="entry name" value="Thioredoxin-like"/>
    <property type="match status" value="1"/>
</dbReference>
<dbReference type="PROSITE" id="PS50404">
    <property type="entry name" value="GST_NTER"/>
    <property type="match status" value="1"/>
</dbReference>
<dbReference type="SFLD" id="SFLDG00358">
    <property type="entry name" value="Main_(cytGST)"/>
    <property type="match status" value="1"/>
</dbReference>
<dbReference type="SUPFAM" id="SSF47616">
    <property type="entry name" value="GST C-terminal domain-like"/>
    <property type="match status" value="1"/>
</dbReference>
<evidence type="ECO:0000313" key="3">
    <source>
        <dbReference type="EMBL" id="TQV78724.1"/>
    </source>
</evidence>
<dbReference type="RefSeq" id="WP_142904533.1">
    <property type="nucleotide sequence ID" value="NZ_ML660093.1"/>
</dbReference>
<dbReference type="CDD" id="cd03057">
    <property type="entry name" value="GST_N_Beta"/>
    <property type="match status" value="1"/>
</dbReference>
<dbReference type="SFLD" id="SFLDS00019">
    <property type="entry name" value="Glutathione_Transferase_(cytos"/>
    <property type="match status" value="1"/>
</dbReference>
<evidence type="ECO:0000259" key="2">
    <source>
        <dbReference type="PROSITE" id="PS50405"/>
    </source>
</evidence>
<dbReference type="SFLD" id="SFLDG01150">
    <property type="entry name" value="Main.1:_Beta-like"/>
    <property type="match status" value="1"/>
</dbReference>
<reference evidence="3 4" key="1">
    <citation type="submission" date="2019-06" db="EMBL/GenBank/DDBJ databases">
        <title>Whole genome sequence for Cellvibrionaceae sp. R142.</title>
        <authorList>
            <person name="Wang G."/>
        </authorList>
    </citation>
    <scope>NUCLEOTIDE SEQUENCE [LARGE SCALE GENOMIC DNA]</scope>
    <source>
        <strain evidence="3 4">R142</strain>
    </source>
</reference>
<dbReference type="Pfam" id="PF00043">
    <property type="entry name" value="GST_C"/>
    <property type="match status" value="1"/>
</dbReference>
<dbReference type="AlphaFoldDB" id="A0A545TNC8"/>
<evidence type="ECO:0000259" key="1">
    <source>
        <dbReference type="PROSITE" id="PS50404"/>
    </source>
</evidence>
<organism evidence="3 4">
    <name type="scientific">Exilibacterium tricleocarpae</name>
    <dbReference type="NCBI Taxonomy" id="2591008"/>
    <lineage>
        <taxon>Bacteria</taxon>
        <taxon>Pseudomonadati</taxon>
        <taxon>Pseudomonadota</taxon>
        <taxon>Gammaproteobacteria</taxon>
        <taxon>Cellvibrionales</taxon>
        <taxon>Cellvibrionaceae</taxon>
        <taxon>Exilibacterium</taxon>
    </lineage>
</organism>
<sequence>MMKLYYCPPAVSIAPLIAALELDLDITLEYVDLETKTTKSGDDLFTVSPKGLVPILELDNGEKLTETLVMLQYIAGLKPDAGLNAAVATPDYYRILEWMVYFASEIHKLFTLLFWEVDNGAKQEVARRILQKFDFIEAALAGRDYLVSNRYSIADPYLYAVIRGLHLIDVDMATYPRVTAFKERMESRPAVIQALERHSVN</sequence>
<gene>
    <name evidence="3" type="ORF">FKG94_11900</name>
</gene>
<name>A0A545TNC8_9GAMM</name>
<dbReference type="InterPro" id="IPR004046">
    <property type="entry name" value="GST_C"/>
</dbReference>
<dbReference type="Proteomes" id="UP000319732">
    <property type="component" value="Unassembled WGS sequence"/>
</dbReference>
<comment type="caution">
    <text evidence="3">The sequence shown here is derived from an EMBL/GenBank/DDBJ whole genome shotgun (WGS) entry which is preliminary data.</text>
</comment>
<dbReference type="InterPro" id="IPR010987">
    <property type="entry name" value="Glutathione-S-Trfase_C-like"/>
</dbReference>
<dbReference type="PANTHER" id="PTHR44051:SF8">
    <property type="entry name" value="GLUTATHIONE S-TRANSFERASE GSTA"/>
    <property type="match status" value="1"/>
</dbReference>
<dbReference type="PANTHER" id="PTHR44051">
    <property type="entry name" value="GLUTATHIONE S-TRANSFERASE-RELATED"/>
    <property type="match status" value="1"/>
</dbReference>
<dbReference type="OrthoDB" id="9810080at2"/>
<dbReference type="Gene3D" id="3.40.30.10">
    <property type="entry name" value="Glutaredoxin"/>
    <property type="match status" value="1"/>
</dbReference>
<proteinExistence type="predicted"/>
<dbReference type="PROSITE" id="PS50405">
    <property type="entry name" value="GST_CTER"/>
    <property type="match status" value="1"/>
</dbReference>
<feature type="domain" description="GST N-terminal" evidence="1">
    <location>
        <begin position="1"/>
        <end position="82"/>
    </location>
</feature>
<dbReference type="InterPro" id="IPR036282">
    <property type="entry name" value="Glutathione-S-Trfase_C_sf"/>
</dbReference>
<dbReference type="InterPro" id="IPR036249">
    <property type="entry name" value="Thioredoxin-like_sf"/>
</dbReference>
<dbReference type="InterPro" id="IPR004045">
    <property type="entry name" value="Glutathione_S-Trfase_N"/>
</dbReference>
<dbReference type="GO" id="GO:0016740">
    <property type="term" value="F:transferase activity"/>
    <property type="evidence" value="ECO:0007669"/>
    <property type="project" value="UniProtKB-KW"/>
</dbReference>
<feature type="domain" description="GST C-terminal" evidence="2">
    <location>
        <begin position="88"/>
        <end position="201"/>
    </location>
</feature>
<dbReference type="Gene3D" id="1.20.1050.10">
    <property type="match status" value="1"/>
</dbReference>
<dbReference type="InterPro" id="IPR040079">
    <property type="entry name" value="Glutathione_S-Trfase"/>
</dbReference>